<name>A0ABX8QZR6_9ACTN</name>
<reference evidence="1" key="1">
    <citation type="submission" date="2020-07" db="EMBL/GenBank/DDBJ databases">
        <authorList>
            <person name="Tarantini F.S."/>
            <person name="Hong K.W."/>
            <person name="Chan K.G."/>
        </authorList>
    </citation>
    <scope>NUCLEOTIDE SEQUENCE</scope>
    <source>
        <strain evidence="1">32-07</strain>
    </source>
</reference>
<evidence type="ECO:0008006" key="3">
    <source>
        <dbReference type="Google" id="ProtNLM"/>
    </source>
</evidence>
<organism evidence="1 2">
    <name type="scientific">Actinomadura graeca</name>
    <dbReference type="NCBI Taxonomy" id="2750812"/>
    <lineage>
        <taxon>Bacteria</taxon>
        <taxon>Bacillati</taxon>
        <taxon>Actinomycetota</taxon>
        <taxon>Actinomycetes</taxon>
        <taxon>Streptosporangiales</taxon>
        <taxon>Thermomonosporaceae</taxon>
        <taxon>Actinomadura</taxon>
    </lineage>
</organism>
<dbReference type="RefSeq" id="WP_231328892.1">
    <property type="nucleotide sequence ID" value="NZ_CP059572.1"/>
</dbReference>
<sequence length="85" mass="9533">MQLSETARKLLEETVERNGHKWMSDFAKDHLAGGEARAVLLLLGVRGIPVSDDVRDRINGCTDIDQLDRWLKRAAAAKTAEELFL</sequence>
<protein>
    <recommendedName>
        <fullName evidence="3">DUF4332 domain-containing protein</fullName>
    </recommendedName>
</protein>
<keyword evidence="2" id="KW-1185">Reference proteome</keyword>
<evidence type="ECO:0000313" key="2">
    <source>
        <dbReference type="Proteomes" id="UP001049518"/>
    </source>
</evidence>
<dbReference type="EMBL" id="CP059572">
    <property type="protein sequence ID" value="QXJ23212.1"/>
    <property type="molecule type" value="Genomic_DNA"/>
</dbReference>
<dbReference type="Proteomes" id="UP001049518">
    <property type="component" value="Chromosome"/>
</dbReference>
<gene>
    <name evidence="1" type="ORF">AGRA3207_004341</name>
</gene>
<proteinExistence type="predicted"/>
<accession>A0ABX8QZR6</accession>
<evidence type="ECO:0000313" key="1">
    <source>
        <dbReference type="EMBL" id="QXJ23212.1"/>
    </source>
</evidence>